<dbReference type="Proteomes" id="UP000321571">
    <property type="component" value="Unassembled WGS sequence"/>
</dbReference>
<dbReference type="OrthoDB" id="4120859at2"/>
<evidence type="ECO:0000313" key="2">
    <source>
        <dbReference type="Proteomes" id="UP000321571"/>
    </source>
</evidence>
<organism evidence="1 2">
    <name type="scientific">Aeromicrobium terrae</name>
    <dbReference type="NCBI Taxonomy" id="2498846"/>
    <lineage>
        <taxon>Bacteria</taxon>
        <taxon>Bacillati</taxon>
        <taxon>Actinomycetota</taxon>
        <taxon>Actinomycetes</taxon>
        <taxon>Propionibacteriales</taxon>
        <taxon>Nocardioidaceae</taxon>
        <taxon>Aeromicrobium</taxon>
    </lineage>
</organism>
<dbReference type="InterPro" id="IPR022492">
    <property type="entry name" value="Phosphomutase_MSMEG4193_put"/>
</dbReference>
<dbReference type="RefSeq" id="WP_147685531.1">
    <property type="nucleotide sequence ID" value="NZ_VDUX01000003.1"/>
</dbReference>
<proteinExistence type="predicted"/>
<dbReference type="GO" id="GO:0016791">
    <property type="term" value="F:phosphatase activity"/>
    <property type="evidence" value="ECO:0007669"/>
    <property type="project" value="TreeGrafter"/>
</dbReference>
<sequence length="227" mass="24159">MATVILVRHGRSTANTSGVLAGRATGITLDETGEQQAARVAERLAAIPLVGVVSSPLERCRLTARAILERQEGGLELMTEPDVIECDYGEWEGQEIKDLAKQDLWTLVQTQPSSARFPGGESLAEMQHRTVAAVRRLDAAFEAEHGTSAVWALVSHGDPIKSVLADALGMHLDLFQRLDVHPGSASVVRHGTQRPAVIAVNTAEGDLGWLASKPEESDARVGGGDAS</sequence>
<protein>
    <submittedName>
        <fullName evidence="1">MSMEG_4193 family putative phosphomutase</fullName>
    </submittedName>
</protein>
<dbReference type="SUPFAM" id="SSF53254">
    <property type="entry name" value="Phosphoglycerate mutase-like"/>
    <property type="match status" value="1"/>
</dbReference>
<gene>
    <name evidence="1" type="ORF">FHP06_07855</name>
</gene>
<dbReference type="NCBIfam" id="TIGR03848">
    <property type="entry name" value="MSMEG_4193"/>
    <property type="match status" value="1"/>
</dbReference>
<keyword evidence="2" id="KW-1185">Reference proteome</keyword>
<dbReference type="EMBL" id="VDUX01000003">
    <property type="protein sequence ID" value="TXL61336.1"/>
    <property type="molecule type" value="Genomic_DNA"/>
</dbReference>
<dbReference type="InterPro" id="IPR050275">
    <property type="entry name" value="PGM_Phosphatase"/>
</dbReference>
<reference evidence="1 2" key="1">
    <citation type="submission" date="2019-06" db="EMBL/GenBank/DDBJ databases">
        <title>Aeromicrobium sp. nov., isolated from a maize field.</title>
        <authorList>
            <person name="Lin S.-Y."/>
            <person name="Tsai C.-F."/>
            <person name="Young C.-C."/>
        </authorList>
    </citation>
    <scope>NUCLEOTIDE SEQUENCE [LARGE SCALE GENOMIC DNA]</scope>
    <source>
        <strain evidence="1 2">CC-CFT486</strain>
    </source>
</reference>
<name>A0A5C8NJQ7_9ACTN</name>
<accession>A0A5C8NJQ7</accession>
<dbReference type="PANTHER" id="PTHR48100">
    <property type="entry name" value="BROAD-SPECIFICITY PHOSPHATASE YOR283W-RELATED"/>
    <property type="match status" value="1"/>
</dbReference>
<evidence type="ECO:0000313" key="1">
    <source>
        <dbReference type="EMBL" id="TXL61336.1"/>
    </source>
</evidence>
<dbReference type="PANTHER" id="PTHR48100:SF2">
    <property type="entry name" value="CONSERVED PROTEIN"/>
    <property type="match status" value="1"/>
</dbReference>
<dbReference type="SMART" id="SM00855">
    <property type="entry name" value="PGAM"/>
    <property type="match status" value="1"/>
</dbReference>
<dbReference type="CDD" id="cd07067">
    <property type="entry name" value="HP_PGM_like"/>
    <property type="match status" value="1"/>
</dbReference>
<comment type="caution">
    <text evidence="1">The sequence shown here is derived from an EMBL/GenBank/DDBJ whole genome shotgun (WGS) entry which is preliminary data.</text>
</comment>
<dbReference type="GO" id="GO:0005737">
    <property type="term" value="C:cytoplasm"/>
    <property type="evidence" value="ECO:0007669"/>
    <property type="project" value="TreeGrafter"/>
</dbReference>
<dbReference type="Gene3D" id="3.40.50.1240">
    <property type="entry name" value="Phosphoglycerate mutase-like"/>
    <property type="match status" value="1"/>
</dbReference>
<dbReference type="InterPro" id="IPR013078">
    <property type="entry name" value="His_Pase_superF_clade-1"/>
</dbReference>
<dbReference type="InterPro" id="IPR029033">
    <property type="entry name" value="His_PPase_superfam"/>
</dbReference>
<dbReference type="AlphaFoldDB" id="A0A5C8NJQ7"/>
<dbReference type="Pfam" id="PF00300">
    <property type="entry name" value="His_Phos_1"/>
    <property type="match status" value="1"/>
</dbReference>